<dbReference type="STRING" id="693661.Arcve_1425"/>
<reference evidence="1 2" key="1">
    <citation type="submission" date="2011-03" db="EMBL/GenBank/DDBJ databases">
        <title>The complete genome of Archaeoglobus veneficus SNP6.</title>
        <authorList>
            <consortium name="US DOE Joint Genome Institute (JGI-PGF)"/>
            <person name="Lucas S."/>
            <person name="Copeland A."/>
            <person name="Lapidus A."/>
            <person name="Bruce D."/>
            <person name="Goodwin L."/>
            <person name="Pitluck S."/>
            <person name="Kyrpides N."/>
            <person name="Mavromatis K."/>
            <person name="Pagani I."/>
            <person name="Ivanova N."/>
            <person name="Mikhailova N."/>
            <person name="Lu M."/>
            <person name="Detter J.C."/>
            <person name="Tapia R."/>
            <person name="Han C."/>
            <person name="Land M."/>
            <person name="Hauser L."/>
            <person name="Markowitz V."/>
            <person name="Cheng J.-F."/>
            <person name="Hugenholtz P."/>
            <person name="Woyke T."/>
            <person name="Wu D."/>
            <person name="Spring S."/>
            <person name="Brambilla E."/>
            <person name="Klenk H.-P."/>
            <person name="Eisen J.A."/>
        </authorList>
    </citation>
    <scope>NUCLEOTIDE SEQUENCE [LARGE SCALE GENOMIC DNA]</scope>
    <source>
        <strain>SNP6</strain>
    </source>
</reference>
<protein>
    <recommendedName>
        <fullName evidence="3">DUF1102 domain-containing protein</fullName>
    </recommendedName>
</protein>
<sequence length="166" mass="18233">MMKLLLFALFILIFSALAVYGDFSPYPAEGSVAVAVVSDDQELLRILPNQPYAYIGSDGKIRIEVSNENPNYPGRGNGLSPGSEHAFDCVFYVENTLWENQTVNFTVNSSSPSVLVYSPACPDHSSYKNATQCLHFPVEWKERICVGMVFQIGGNEEVGVTLDATI</sequence>
<evidence type="ECO:0000313" key="2">
    <source>
        <dbReference type="Proteomes" id="UP000008136"/>
    </source>
</evidence>
<accession>F2KNV1</accession>
<dbReference type="EMBL" id="CP002588">
    <property type="protein sequence ID" value="AEA47428.1"/>
    <property type="molecule type" value="Genomic_DNA"/>
</dbReference>
<proteinExistence type="predicted"/>
<dbReference type="eggNOG" id="arCOG02697">
    <property type="taxonomic scope" value="Archaea"/>
</dbReference>
<dbReference type="OrthoDB" id="49885at2157"/>
<evidence type="ECO:0008006" key="3">
    <source>
        <dbReference type="Google" id="ProtNLM"/>
    </source>
</evidence>
<dbReference type="Proteomes" id="UP000008136">
    <property type="component" value="Chromosome"/>
</dbReference>
<name>F2KNV1_ARCVS</name>
<gene>
    <name evidence="1" type="ordered locus">Arcve_1425</name>
</gene>
<dbReference type="KEGG" id="ave:Arcve_1425"/>
<dbReference type="Pfam" id="PF06510">
    <property type="entry name" value="DUF1102"/>
    <property type="match status" value="1"/>
</dbReference>
<dbReference type="AlphaFoldDB" id="F2KNV1"/>
<keyword evidence="2" id="KW-1185">Reference proteome</keyword>
<organism evidence="1 2">
    <name type="scientific">Archaeoglobus veneficus (strain DSM 11195 / SNP6)</name>
    <dbReference type="NCBI Taxonomy" id="693661"/>
    <lineage>
        <taxon>Archaea</taxon>
        <taxon>Methanobacteriati</taxon>
        <taxon>Methanobacteriota</taxon>
        <taxon>Archaeoglobi</taxon>
        <taxon>Archaeoglobales</taxon>
        <taxon>Archaeoglobaceae</taxon>
        <taxon>Archaeoglobus</taxon>
    </lineage>
</organism>
<dbReference type="InterPro" id="IPR009482">
    <property type="entry name" value="DUF1102"/>
</dbReference>
<dbReference type="HOGENOM" id="CLU_116585_0_0_2"/>
<evidence type="ECO:0000313" key="1">
    <source>
        <dbReference type="EMBL" id="AEA47428.1"/>
    </source>
</evidence>
<dbReference type="RefSeq" id="WP_013684089.1">
    <property type="nucleotide sequence ID" value="NC_015320.1"/>
</dbReference>
<dbReference type="GeneID" id="10394548"/>